<dbReference type="InterPro" id="IPR001683">
    <property type="entry name" value="PX_dom"/>
</dbReference>
<name>A0A446BJK6_9PEZI</name>
<dbReference type="AlphaFoldDB" id="A0A446BJK6"/>
<dbReference type="InterPro" id="IPR036871">
    <property type="entry name" value="PX_dom_sf"/>
</dbReference>
<dbReference type="PANTHER" id="PTHR22775">
    <property type="entry name" value="SORTING NEXIN"/>
    <property type="match status" value="1"/>
</dbReference>
<keyword evidence="1" id="KW-0175">Coiled coil</keyword>
<evidence type="ECO:0000256" key="1">
    <source>
        <dbReference type="SAM" id="Coils"/>
    </source>
</evidence>
<feature type="region of interest" description="Disordered" evidence="2">
    <location>
        <begin position="380"/>
        <end position="411"/>
    </location>
</feature>
<dbReference type="PROSITE" id="PS50192">
    <property type="entry name" value="T_SNARE"/>
    <property type="match status" value="1"/>
</dbReference>
<feature type="coiled-coil region" evidence="1">
    <location>
        <begin position="311"/>
        <end position="380"/>
    </location>
</feature>
<feature type="region of interest" description="Disordered" evidence="2">
    <location>
        <begin position="255"/>
        <end position="295"/>
    </location>
</feature>
<evidence type="ECO:0000313" key="5">
    <source>
        <dbReference type="EMBL" id="SPQ22685.1"/>
    </source>
</evidence>
<evidence type="ECO:0000256" key="2">
    <source>
        <dbReference type="SAM" id="MobiDB-lite"/>
    </source>
</evidence>
<dbReference type="SUPFAM" id="SSF58038">
    <property type="entry name" value="SNARE fusion complex"/>
    <property type="match status" value="1"/>
</dbReference>
<dbReference type="InterPro" id="IPR000727">
    <property type="entry name" value="T_SNARE_dom"/>
</dbReference>
<feature type="domain" description="PX" evidence="4">
    <location>
        <begin position="5"/>
        <end position="120"/>
    </location>
</feature>
<dbReference type="SMART" id="SM00312">
    <property type="entry name" value="PX"/>
    <property type="match status" value="1"/>
</dbReference>
<dbReference type="EMBL" id="OUUZ01000009">
    <property type="protein sequence ID" value="SPQ22685.1"/>
    <property type="molecule type" value="Genomic_DNA"/>
</dbReference>
<proteinExistence type="predicted"/>
<dbReference type="SUPFAM" id="SSF64268">
    <property type="entry name" value="PX domain"/>
    <property type="match status" value="1"/>
</dbReference>
<sequence length="463" mass="49111">MAPPLEISIPTTSLHTPADGSKPYTLYNITLRMPLRSFVVQKRYSEFAALHRTLASQAGAPPPEPLPAKSWLRSTVSSPALTEQRRAALERYLRAIAEPPDRRWRDTPAWRAFLNLPGGGGGGGGGATASVSGASVEARLPAIGPRDATLAAASDPATWVDLHKEMKDLLKAARAGMDRREGLPAGSVEQMEAGTAAKKELIKAGSLLFALAGGLDVMKKAGKLGEGELRRRKDLIAAAKEEKAWLDQWALRSGGRGGGRGASQGVASESDRAALGVARDGPTARRPVGRTIGRPLPETERTRELDNAGVLQLQKEEMAEQEQRVNEIGRTVQQLKANAIAIDEELTYQLGQLDHLNEAVDAHERKLAIANRRVKNLASSAASSGGSSAAAPETTGAAEPEEEKTEDQQAPGGGVVDAVLLLVVRCVLAGVKGVVVLEWVLIKVSEALAWAVDLGMLLVQPPN</sequence>
<dbReference type="CDD" id="cd15841">
    <property type="entry name" value="SNARE_Qc"/>
    <property type="match status" value="1"/>
</dbReference>
<feature type="domain" description="T-SNARE coiled-coil homology" evidence="3">
    <location>
        <begin position="315"/>
        <end position="377"/>
    </location>
</feature>
<protein>
    <submittedName>
        <fullName evidence="5">179716fd-9976-442d-8ba3-1bd5ee105a83</fullName>
    </submittedName>
</protein>
<dbReference type="Gene3D" id="3.30.1520.10">
    <property type="entry name" value="Phox-like domain"/>
    <property type="match status" value="1"/>
</dbReference>
<evidence type="ECO:0000313" key="6">
    <source>
        <dbReference type="Proteomes" id="UP000289323"/>
    </source>
</evidence>
<dbReference type="GO" id="GO:0035091">
    <property type="term" value="F:phosphatidylinositol binding"/>
    <property type="evidence" value="ECO:0007669"/>
    <property type="project" value="InterPro"/>
</dbReference>
<feature type="compositionally biased region" description="Low complexity" evidence="2">
    <location>
        <begin position="380"/>
        <end position="398"/>
    </location>
</feature>
<gene>
    <name evidence="5" type="ORF">TT172_LOCUS5104</name>
</gene>
<dbReference type="Gene3D" id="1.20.5.110">
    <property type="match status" value="1"/>
</dbReference>
<dbReference type="CDD" id="cd06897">
    <property type="entry name" value="PX_SNARE"/>
    <property type="match status" value="1"/>
</dbReference>
<dbReference type="Proteomes" id="UP000289323">
    <property type="component" value="Unassembled WGS sequence"/>
</dbReference>
<reference evidence="5 6" key="1">
    <citation type="submission" date="2018-04" db="EMBL/GenBank/DDBJ databases">
        <authorList>
            <person name="Huttner S."/>
            <person name="Dainat J."/>
        </authorList>
    </citation>
    <scope>NUCLEOTIDE SEQUENCE [LARGE SCALE GENOMIC DNA]</scope>
</reference>
<evidence type="ECO:0000259" key="3">
    <source>
        <dbReference type="PROSITE" id="PS50192"/>
    </source>
</evidence>
<evidence type="ECO:0000259" key="4">
    <source>
        <dbReference type="PROSITE" id="PS50195"/>
    </source>
</evidence>
<dbReference type="Pfam" id="PF00787">
    <property type="entry name" value="PX"/>
    <property type="match status" value="1"/>
</dbReference>
<dbReference type="PANTHER" id="PTHR22775:SF3">
    <property type="entry name" value="SORTING NEXIN-13"/>
    <property type="match status" value="1"/>
</dbReference>
<dbReference type="PROSITE" id="PS50195">
    <property type="entry name" value="PX"/>
    <property type="match status" value="1"/>
</dbReference>
<organism evidence="5 6">
    <name type="scientific">Thermothielavioides terrestris</name>
    <dbReference type="NCBI Taxonomy" id="2587410"/>
    <lineage>
        <taxon>Eukaryota</taxon>
        <taxon>Fungi</taxon>
        <taxon>Dikarya</taxon>
        <taxon>Ascomycota</taxon>
        <taxon>Pezizomycotina</taxon>
        <taxon>Sordariomycetes</taxon>
        <taxon>Sordariomycetidae</taxon>
        <taxon>Sordariales</taxon>
        <taxon>Chaetomiaceae</taxon>
        <taxon>Thermothielavioides</taxon>
    </lineage>
</organism>
<accession>A0A446BJK6</accession>